<name>A0A1A2S3I4_9MYCO</name>
<protein>
    <submittedName>
        <fullName evidence="1">Uncharacterized protein</fullName>
    </submittedName>
</protein>
<organism evidence="1 2">
    <name type="scientific">Mycobacterium colombiense</name>
    <dbReference type="NCBI Taxonomy" id="339268"/>
    <lineage>
        <taxon>Bacteria</taxon>
        <taxon>Bacillati</taxon>
        <taxon>Actinomycetota</taxon>
        <taxon>Actinomycetes</taxon>
        <taxon>Mycobacteriales</taxon>
        <taxon>Mycobacteriaceae</taxon>
        <taxon>Mycobacterium</taxon>
        <taxon>Mycobacterium avium complex (MAC)</taxon>
    </lineage>
</organism>
<comment type="caution">
    <text evidence="1">The sequence shown here is derived from an EMBL/GenBank/DDBJ whole genome shotgun (WGS) entry which is preliminary data.</text>
</comment>
<sequence length="79" mass="8854">MVKSAVDHELVELIEARIKKDRAQLTRQRHGVTVTLRDMHHAIRDGLANGMSPTRLAKLSGLHVSRIYQIGADDDSKLI</sequence>
<evidence type="ECO:0000313" key="1">
    <source>
        <dbReference type="EMBL" id="OBH58776.1"/>
    </source>
</evidence>
<reference evidence="1 2" key="1">
    <citation type="submission" date="2016-06" db="EMBL/GenBank/DDBJ databases">
        <authorList>
            <person name="Kjaerup R.B."/>
            <person name="Dalgaard T.S."/>
            <person name="Juul-Madsen H.R."/>
        </authorList>
    </citation>
    <scope>NUCLEOTIDE SEQUENCE [LARGE SCALE GENOMIC DNA]</scope>
    <source>
        <strain evidence="1 2">E2464</strain>
    </source>
</reference>
<accession>A0A1A2S3I4</accession>
<dbReference type="Proteomes" id="UP000093861">
    <property type="component" value="Unassembled WGS sequence"/>
</dbReference>
<dbReference type="EMBL" id="LZJS01000107">
    <property type="protein sequence ID" value="OBH58776.1"/>
    <property type="molecule type" value="Genomic_DNA"/>
</dbReference>
<gene>
    <name evidence="1" type="ORF">A5685_05195</name>
</gene>
<dbReference type="AlphaFoldDB" id="A0A1A2S3I4"/>
<dbReference type="RefSeq" id="WP_064952574.1">
    <property type="nucleotide sequence ID" value="NZ_LZJS01000107.1"/>
</dbReference>
<proteinExistence type="predicted"/>
<evidence type="ECO:0000313" key="2">
    <source>
        <dbReference type="Proteomes" id="UP000093861"/>
    </source>
</evidence>